<keyword evidence="3" id="KW-1185">Reference proteome</keyword>
<reference evidence="2 3" key="1">
    <citation type="submission" date="2012-06" db="EMBL/GenBank/DDBJ databases">
        <title>Complete genome of Terriglobus roseus DSM 18391.</title>
        <authorList>
            <consortium name="US DOE Joint Genome Institute (JGI-PGF)"/>
            <person name="Lucas S."/>
            <person name="Copeland A."/>
            <person name="Lapidus A."/>
            <person name="Glavina del Rio T."/>
            <person name="Dalin E."/>
            <person name="Tice H."/>
            <person name="Bruce D."/>
            <person name="Goodwin L."/>
            <person name="Pitluck S."/>
            <person name="Peters L."/>
            <person name="Mikhailova N."/>
            <person name="Munk A.C.C."/>
            <person name="Kyrpides N."/>
            <person name="Mavromatis K."/>
            <person name="Ivanova N."/>
            <person name="Brettin T."/>
            <person name="Detter J.C."/>
            <person name="Han C."/>
            <person name="Larimer F."/>
            <person name="Land M."/>
            <person name="Hauser L."/>
            <person name="Markowitz V."/>
            <person name="Cheng J.-F."/>
            <person name="Hugenholtz P."/>
            <person name="Woyke T."/>
            <person name="Wu D."/>
            <person name="Brambilla E."/>
            <person name="Klenk H.-P."/>
            <person name="Eisen J.A."/>
        </authorList>
    </citation>
    <scope>NUCLEOTIDE SEQUENCE [LARGE SCALE GENOMIC DNA]</scope>
    <source>
        <strain evidence="3">DSM 18391 / NRRL B-41598 / KBS 63</strain>
    </source>
</reference>
<evidence type="ECO:0000313" key="2">
    <source>
        <dbReference type="EMBL" id="AFL87001.1"/>
    </source>
</evidence>
<accession>I3ZCN3</accession>
<keyword evidence="1" id="KW-0732">Signal</keyword>
<dbReference type="AlphaFoldDB" id="I3ZCN3"/>
<gene>
    <name evidence="2" type="ordered locus">Terro_0664</name>
</gene>
<dbReference type="HOGENOM" id="CLU_794019_0_0_0"/>
<evidence type="ECO:0008006" key="4">
    <source>
        <dbReference type="Google" id="ProtNLM"/>
    </source>
</evidence>
<dbReference type="Proteomes" id="UP000006056">
    <property type="component" value="Chromosome"/>
</dbReference>
<dbReference type="OrthoDB" id="115401at2"/>
<evidence type="ECO:0000313" key="3">
    <source>
        <dbReference type="Proteomes" id="UP000006056"/>
    </source>
</evidence>
<name>I3ZCN3_TERRK</name>
<protein>
    <recommendedName>
        <fullName evidence="4">VWFA-related domain-containing protein</fullName>
    </recommendedName>
</protein>
<feature type="chain" id="PRO_5003684459" description="VWFA-related domain-containing protein" evidence="1">
    <location>
        <begin position="23"/>
        <end position="339"/>
    </location>
</feature>
<dbReference type="NCBIfam" id="TIGR03436">
    <property type="entry name" value="acidobact_VWFA"/>
    <property type="match status" value="1"/>
</dbReference>
<feature type="signal peptide" evidence="1">
    <location>
        <begin position="1"/>
        <end position="22"/>
    </location>
</feature>
<dbReference type="STRING" id="926566.Terro_0664"/>
<dbReference type="eggNOG" id="ENOG5033QEF">
    <property type="taxonomic scope" value="Bacteria"/>
</dbReference>
<organism evidence="2 3">
    <name type="scientific">Terriglobus roseus (strain DSM 18391 / NRRL B-41598 / KBS 63)</name>
    <dbReference type="NCBI Taxonomy" id="926566"/>
    <lineage>
        <taxon>Bacteria</taxon>
        <taxon>Pseudomonadati</taxon>
        <taxon>Acidobacteriota</taxon>
        <taxon>Terriglobia</taxon>
        <taxon>Terriglobales</taxon>
        <taxon>Acidobacteriaceae</taxon>
        <taxon>Terriglobus</taxon>
    </lineage>
</organism>
<dbReference type="EMBL" id="CP003379">
    <property type="protein sequence ID" value="AFL87001.1"/>
    <property type="molecule type" value="Genomic_DNA"/>
</dbReference>
<dbReference type="InterPro" id="IPR017802">
    <property type="entry name" value="VWFA-rel_acidobac-type"/>
</dbReference>
<dbReference type="KEGG" id="trs:Terro_0664"/>
<evidence type="ECO:0000256" key="1">
    <source>
        <dbReference type="SAM" id="SignalP"/>
    </source>
</evidence>
<dbReference type="RefSeq" id="WP_014784570.1">
    <property type="nucleotide sequence ID" value="NC_018014.1"/>
</dbReference>
<sequence length="339" mass="37238">MSSLTRSVSLALLSLSTLCATAQQATAPHESSIQVNVFSAPGAENLSPQNIRLLDNKQPRAITSLRRIGAGSDPVRVIVVLDAVNIPYIRMAYERNEIQKYFRANGGALANPTTFAVITDKTTEVQQGFTKDGNSLSVILDKYPIGLREVRRDQGFWGADERTQISLRALGELTEYAAKIPGEKMVLWVSPGWPLLSGVRVDLSNRQHQGIFRDVVSYSRQMRLAKMTLYNINPLGPEENLLRSSYYEVFLKGIAKPEDTDIADLSLQVLAVQSGGLTITGNSDVAGNLERCAAEAKSMYELTFAPPPPEHADEYHSLQVTDAKPGVVVRSRNGYYAQP</sequence>
<proteinExistence type="predicted"/>